<dbReference type="Gene3D" id="1.20.120.310">
    <property type="entry name" value="ERV/ALR sulfhydryl oxidase domain"/>
    <property type="match status" value="1"/>
</dbReference>
<evidence type="ECO:0000256" key="3">
    <source>
        <dbReference type="ARBA" id="ARBA00022630"/>
    </source>
</evidence>
<proteinExistence type="predicted"/>
<evidence type="ECO:0000313" key="9">
    <source>
        <dbReference type="EMBL" id="QHS80178.1"/>
    </source>
</evidence>
<evidence type="ECO:0000256" key="7">
    <source>
        <dbReference type="SAM" id="Phobius"/>
    </source>
</evidence>
<keyword evidence="7" id="KW-0472">Membrane</keyword>
<evidence type="ECO:0000256" key="5">
    <source>
        <dbReference type="ARBA" id="ARBA00023002"/>
    </source>
</evidence>
<dbReference type="Pfam" id="PF04777">
    <property type="entry name" value="Evr1_Alr"/>
    <property type="match status" value="1"/>
</dbReference>
<reference evidence="9" key="1">
    <citation type="journal article" date="2020" name="Nature">
        <title>Giant virus diversity and host interactions through global metagenomics.</title>
        <authorList>
            <person name="Schulz F."/>
            <person name="Roux S."/>
            <person name="Paez-Espino D."/>
            <person name="Jungbluth S."/>
            <person name="Walsh D.A."/>
            <person name="Denef V.J."/>
            <person name="McMahon K.D."/>
            <person name="Konstantinidis K.T."/>
            <person name="Eloe-Fadrosh E.A."/>
            <person name="Kyrpides N.C."/>
            <person name="Woyke T."/>
        </authorList>
    </citation>
    <scope>NUCLEOTIDE SEQUENCE</scope>
    <source>
        <strain evidence="9">GVMAG-S-1039698-54</strain>
    </source>
</reference>
<organism evidence="9">
    <name type="scientific">viral metagenome</name>
    <dbReference type="NCBI Taxonomy" id="1070528"/>
    <lineage>
        <taxon>unclassified sequences</taxon>
        <taxon>metagenomes</taxon>
        <taxon>organismal metagenomes</taxon>
    </lineage>
</organism>
<dbReference type="EC" id="1.8.3.2" evidence="2"/>
<feature type="transmembrane region" description="Helical" evidence="7">
    <location>
        <begin position="124"/>
        <end position="141"/>
    </location>
</feature>
<accession>A0A6C0AK76</accession>
<keyword evidence="7" id="KW-0812">Transmembrane</keyword>
<dbReference type="SUPFAM" id="SSF69000">
    <property type="entry name" value="FAD-dependent thiol oxidase"/>
    <property type="match status" value="1"/>
</dbReference>
<feature type="domain" description="ERV/ALR sulfhydryl oxidase" evidence="8">
    <location>
        <begin position="1"/>
        <end position="104"/>
    </location>
</feature>
<dbReference type="InterPro" id="IPR036774">
    <property type="entry name" value="ERV/ALR_sulphydryl_oxid_sf"/>
</dbReference>
<comment type="cofactor">
    <cofactor evidence="1">
        <name>FAD</name>
        <dbReference type="ChEBI" id="CHEBI:57692"/>
    </cofactor>
</comment>
<dbReference type="PROSITE" id="PS51324">
    <property type="entry name" value="ERV_ALR"/>
    <property type="match status" value="1"/>
</dbReference>
<keyword evidence="4" id="KW-0274">FAD</keyword>
<keyword evidence="3" id="KW-0285">Flavoprotein</keyword>
<evidence type="ECO:0000259" key="8">
    <source>
        <dbReference type="PROSITE" id="PS51324"/>
    </source>
</evidence>
<sequence>MGLNPKIWLKNLFFVLETMAIQYPSNPNSVAKKKYYDFIQNLPVFFPDDPMGDNMLKLLDKYPVTPYLSSRMSFMKWVHFVKTHIKRQMKEPIDNFYEHLEKYYEHYKPPEIINQENIKKKSRYIQFGLFVSILIGIFYIYKK</sequence>
<evidence type="ECO:0000256" key="4">
    <source>
        <dbReference type="ARBA" id="ARBA00022827"/>
    </source>
</evidence>
<protein>
    <recommendedName>
        <fullName evidence="2">thiol oxidase</fullName>
        <ecNumber evidence="2">1.8.3.2</ecNumber>
    </recommendedName>
</protein>
<name>A0A6C0AK76_9ZZZZ</name>
<dbReference type="InterPro" id="IPR017905">
    <property type="entry name" value="ERV/ALR_sulphydryl_oxidase"/>
</dbReference>
<evidence type="ECO:0000256" key="6">
    <source>
        <dbReference type="ARBA" id="ARBA00023157"/>
    </source>
</evidence>
<keyword evidence="7" id="KW-1133">Transmembrane helix</keyword>
<evidence type="ECO:0000256" key="1">
    <source>
        <dbReference type="ARBA" id="ARBA00001974"/>
    </source>
</evidence>
<evidence type="ECO:0000256" key="2">
    <source>
        <dbReference type="ARBA" id="ARBA00012512"/>
    </source>
</evidence>
<dbReference type="GO" id="GO:0016972">
    <property type="term" value="F:thiol oxidase activity"/>
    <property type="evidence" value="ECO:0007669"/>
    <property type="project" value="UniProtKB-EC"/>
</dbReference>
<dbReference type="AlphaFoldDB" id="A0A6C0AK76"/>
<keyword evidence="6" id="KW-1015">Disulfide bond</keyword>
<dbReference type="EMBL" id="MN740675">
    <property type="protein sequence ID" value="QHS80178.1"/>
    <property type="molecule type" value="Genomic_DNA"/>
</dbReference>
<keyword evidence="5" id="KW-0560">Oxidoreductase</keyword>